<dbReference type="Proteomes" id="UP001161390">
    <property type="component" value="Unassembled WGS sequence"/>
</dbReference>
<accession>A0ABQ5V3F1</accession>
<dbReference type="PIRSF" id="PIRSF032131">
    <property type="entry name" value="UCP032131"/>
    <property type="match status" value="1"/>
</dbReference>
<reference evidence="1" key="2">
    <citation type="submission" date="2023-01" db="EMBL/GenBank/DDBJ databases">
        <title>Draft genome sequence of Algimonas porphyrae strain NBRC 108216.</title>
        <authorList>
            <person name="Sun Q."/>
            <person name="Mori K."/>
        </authorList>
    </citation>
    <scope>NUCLEOTIDE SEQUENCE</scope>
    <source>
        <strain evidence="1">NBRC 108216</strain>
    </source>
</reference>
<name>A0ABQ5V3F1_9PROT</name>
<dbReference type="EMBL" id="BSNJ01000005">
    <property type="protein sequence ID" value="GLQ21512.1"/>
    <property type="molecule type" value="Genomic_DNA"/>
</dbReference>
<dbReference type="Pfam" id="PF06676">
    <property type="entry name" value="DUF1178"/>
    <property type="match status" value="1"/>
</dbReference>
<dbReference type="InterPro" id="IPR009562">
    <property type="entry name" value="DUF1178"/>
</dbReference>
<keyword evidence="2" id="KW-1185">Reference proteome</keyword>
<dbReference type="RefSeq" id="WP_284373144.1">
    <property type="nucleotide sequence ID" value="NZ_BSNJ01000005.1"/>
</dbReference>
<protein>
    <recommendedName>
        <fullName evidence="3">DUF1178 family protein</fullName>
    </recommendedName>
</protein>
<comment type="caution">
    <text evidence="1">The sequence shown here is derived from an EMBL/GenBank/DDBJ whole genome shotgun (WGS) entry which is preliminary data.</text>
</comment>
<sequence length="133" mass="14595">MIRYALICDRDHSFEGWFGSSSDYDDQHASGLLVCPQCGSEQVDKAIMSPAVRSADRSAQIADAIRNEIAETCDDVGENFTDEARAMFYGEKPERSIYGQATAQQAKALLEDGIPAMPIPPALDPKRAKKKLN</sequence>
<evidence type="ECO:0000313" key="1">
    <source>
        <dbReference type="EMBL" id="GLQ21512.1"/>
    </source>
</evidence>
<proteinExistence type="predicted"/>
<evidence type="ECO:0000313" key="2">
    <source>
        <dbReference type="Proteomes" id="UP001161390"/>
    </source>
</evidence>
<evidence type="ECO:0008006" key="3">
    <source>
        <dbReference type="Google" id="ProtNLM"/>
    </source>
</evidence>
<gene>
    <name evidence="1" type="ORF">GCM10007854_24670</name>
</gene>
<organism evidence="1 2">
    <name type="scientific">Algimonas porphyrae</name>
    <dbReference type="NCBI Taxonomy" id="1128113"/>
    <lineage>
        <taxon>Bacteria</taxon>
        <taxon>Pseudomonadati</taxon>
        <taxon>Pseudomonadota</taxon>
        <taxon>Alphaproteobacteria</taxon>
        <taxon>Maricaulales</taxon>
        <taxon>Robiginitomaculaceae</taxon>
        <taxon>Algimonas</taxon>
    </lineage>
</organism>
<reference evidence="1" key="1">
    <citation type="journal article" date="2014" name="Int. J. Syst. Evol. Microbiol.">
        <title>Complete genome of a new Firmicutes species belonging to the dominant human colonic microbiota ('Ruminococcus bicirculans') reveals two chromosomes and a selective capacity to utilize plant glucans.</title>
        <authorList>
            <consortium name="NISC Comparative Sequencing Program"/>
            <person name="Wegmann U."/>
            <person name="Louis P."/>
            <person name="Goesmann A."/>
            <person name="Henrissat B."/>
            <person name="Duncan S.H."/>
            <person name="Flint H.J."/>
        </authorList>
    </citation>
    <scope>NUCLEOTIDE SEQUENCE</scope>
    <source>
        <strain evidence="1">NBRC 108216</strain>
    </source>
</reference>